<dbReference type="AlphaFoldDB" id="A0AA96RFX4"/>
<keyword evidence="16" id="KW-1185">Reference proteome</keyword>
<evidence type="ECO:0000256" key="6">
    <source>
        <dbReference type="ARBA" id="ARBA00022989"/>
    </source>
</evidence>
<feature type="transmembrane region" description="Helical" evidence="14">
    <location>
        <begin position="6"/>
        <end position="26"/>
    </location>
</feature>
<sequence length="130" mass="13608">MRRLEAVGMLGNCLLVGIGGFAGAIGRYAVTRWLGQKGSGRVPRGTLFVNLTGSFLLGWLVGSGAGHEAQLLIGTGFMGAYTTFSTFHYESLQFGLQRAWAPLVMYLGISASLGILLAYAGFWLGGTGAG</sequence>
<evidence type="ECO:0000313" key="16">
    <source>
        <dbReference type="Proteomes" id="UP001305702"/>
    </source>
</evidence>
<organism evidence="15 16">
    <name type="scientific">Paenibacillus aurantius</name>
    <dbReference type="NCBI Taxonomy" id="2918900"/>
    <lineage>
        <taxon>Bacteria</taxon>
        <taxon>Bacillati</taxon>
        <taxon>Bacillota</taxon>
        <taxon>Bacilli</taxon>
        <taxon>Bacillales</taxon>
        <taxon>Paenibacillaceae</taxon>
        <taxon>Paenibacillus</taxon>
    </lineage>
</organism>
<evidence type="ECO:0000256" key="1">
    <source>
        <dbReference type="ARBA" id="ARBA00004651"/>
    </source>
</evidence>
<dbReference type="Proteomes" id="UP001305702">
    <property type="component" value="Chromosome"/>
</dbReference>
<accession>A0AA96RFX4</accession>
<dbReference type="GO" id="GO:0005886">
    <property type="term" value="C:plasma membrane"/>
    <property type="evidence" value="ECO:0007669"/>
    <property type="project" value="UniProtKB-SubCell"/>
</dbReference>
<comment type="similarity">
    <text evidence="11 14">Belongs to the fluoride channel Fluc/FEX (TC 1.A.43) family.</text>
</comment>
<keyword evidence="7 14" id="KW-0915">Sodium</keyword>
<name>A0AA96RFX4_9BACL</name>
<evidence type="ECO:0000256" key="14">
    <source>
        <dbReference type="HAMAP-Rule" id="MF_00454"/>
    </source>
</evidence>
<evidence type="ECO:0000256" key="10">
    <source>
        <dbReference type="ARBA" id="ARBA00023303"/>
    </source>
</evidence>
<evidence type="ECO:0000256" key="11">
    <source>
        <dbReference type="ARBA" id="ARBA00035120"/>
    </source>
</evidence>
<evidence type="ECO:0000256" key="9">
    <source>
        <dbReference type="ARBA" id="ARBA00023136"/>
    </source>
</evidence>
<evidence type="ECO:0000256" key="2">
    <source>
        <dbReference type="ARBA" id="ARBA00022448"/>
    </source>
</evidence>
<dbReference type="HAMAP" id="MF_00454">
    <property type="entry name" value="FluC"/>
    <property type="match status" value="1"/>
</dbReference>
<gene>
    <name evidence="14" type="primary">fluC</name>
    <name evidence="14" type="synonym">crcB</name>
    <name evidence="15" type="ORF">MJA45_05355</name>
</gene>
<proteinExistence type="inferred from homology"/>
<keyword evidence="4 14" id="KW-0812">Transmembrane</keyword>
<dbReference type="GO" id="GO:0062054">
    <property type="term" value="F:fluoride channel activity"/>
    <property type="evidence" value="ECO:0007669"/>
    <property type="project" value="UniProtKB-UniRule"/>
</dbReference>
<comment type="function">
    <text evidence="13 14">Fluoride-specific ion channel. Important for reducing fluoride concentration in the cell, thus reducing its toxicity.</text>
</comment>
<evidence type="ECO:0000256" key="4">
    <source>
        <dbReference type="ARBA" id="ARBA00022692"/>
    </source>
</evidence>
<dbReference type="PANTHER" id="PTHR28259:SF16">
    <property type="entry name" value="FLUORIDE-SPECIFIC ION CHANNEL FLUC 2"/>
    <property type="match status" value="1"/>
</dbReference>
<evidence type="ECO:0000256" key="3">
    <source>
        <dbReference type="ARBA" id="ARBA00022475"/>
    </source>
</evidence>
<keyword evidence="8 14" id="KW-0406">Ion transport</keyword>
<evidence type="ECO:0000256" key="7">
    <source>
        <dbReference type="ARBA" id="ARBA00023053"/>
    </source>
</evidence>
<evidence type="ECO:0000313" key="15">
    <source>
        <dbReference type="EMBL" id="WNQ12462.1"/>
    </source>
</evidence>
<dbReference type="Pfam" id="PF02537">
    <property type="entry name" value="CRCB"/>
    <property type="match status" value="1"/>
</dbReference>
<comment type="subcellular location">
    <subcellularLocation>
        <location evidence="1 14">Cell membrane</location>
        <topology evidence="1 14">Multi-pass membrane protein</topology>
    </subcellularLocation>
</comment>
<reference evidence="15 16" key="1">
    <citation type="submission" date="2022-02" db="EMBL/GenBank/DDBJ databases">
        <title>Paenibacillus sp. MBLB1776 Whole Genome Shotgun Sequencing.</title>
        <authorList>
            <person name="Hwang C.Y."/>
            <person name="Cho E.-S."/>
            <person name="Seo M.-J."/>
        </authorList>
    </citation>
    <scope>NUCLEOTIDE SEQUENCE [LARGE SCALE GENOMIC DNA]</scope>
    <source>
        <strain evidence="15 16">MBLB1776</strain>
    </source>
</reference>
<keyword evidence="6 14" id="KW-1133">Transmembrane helix</keyword>
<protein>
    <recommendedName>
        <fullName evidence="14">Fluoride-specific ion channel FluC</fullName>
    </recommendedName>
</protein>
<keyword evidence="10 14" id="KW-0407">Ion channel</keyword>
<dbReference type="RefSeq" id="WP_315606239.1">
    <property type="nucleotide sequence ID" value="NZ_CP130318.1"/>
</dbReference>
<comment type="activity regulation">
    <text evidence="14">Na(+) is not transported, but it plays an essential structural role and its presence is essential for fluoride channel function.</text>
</comment>
<feature type="binding site" evidence="14">
    <location>
        <position position="79"/>
    </location>
    <ligand>
        <name>Na(+)</name>
        <dbReference type="ChEBI" id="CHEBI:29101"/>
        <note>structural</note>
    </ligand>
</feature>
<feature type="transmembrane region" description="Helical" evidence="14">
    <location>
        <begin position="47"/>
        <end position="65"/>
    </location>
</feature>
<comment type="catalytic activity">
    <reaction evidence="12">
        <text>fluoride(in) = fluoride(out)</text>
        <dbReference type="Rhea" id="RHEA:76159"/>
        <dbReference type="ChEBI" id="CHEBI:17051"/>
    </reaction>
    <physiologicalReaction direction="left-to-right" evidence="12">
        <dbReference type="Rhea" id="RHEA:76160"/>
    </physiologicalReaction>
</comment>
<evidence type="ECO:0000256" key="8">
    <source>
        <dbReference type="ARBA" id="ARBA00023065"/>
    </source>
</evidence>
<keyword evidence="2 14" id="KW-0813">Transport</keyword>
<evidence type="ECO:0000256" key="12">
    <source>
        <dbReference type="ARBA" id="ARBA00035585"/>
    </source>
</evidence>
<dbReference type="InterPro" id="IPR003691">
    <property type="entry name" value="FluC"/>
</dbReference>
<dbReference type="GO" id="GO:0140114">
    <property type="term" value="P:cellular detoxification of fluoride"/>
    <property type="evidence" value="ECO:0007669"/>
    <property type="project" value="UniProtKB-UniRule"/>
</dbReference>
<evidence type="ECO:0000256" key="13">
    <source>
        <dbReference type="ARBA" id="ARBA00049940"/>
    </source>
</evidence>
<keyword evidence="9 14" id="KW-0472">Membrane</keyword>
<feature type="transmembrane region" description="Helical" evidence="14">
    <location>
        <begin position="103"/>
        <end position="124"/>
    </location>
</feature>
<evidence type="ECO:0000256" key="5">
    <source>
        <dbReference type="ARBA" id="ARBA00022723"/>
    </source>
</evidence>
<feature type="binding site" evidence="14">
    <location>
        <position position="82"/>
    </location>
    <ligand>
        <name>Na(+)</name>
        <dbReference type="ChEBI" id="CHEBI:29101"/>
        <note>structural</note>
    </ligand>
</feature>
<feature type="transmembrane region" description="Helical" evidence="14">
    <location>
        <begin position="71"/>
        <end position="91"/>
    </location>
</feature>
<dbReference type="KEGG" id="paun:MJA45_05355"/>
<keyword evidence="3 14" id="KW-1003">Cell membrane</keyword>
<dbReference type="PANTHER" id="PTHR28259">
    <property type="entry name" value="FLUORIDE EXPORT PROTEIN 1-RELATED"/>
    <property type="match status" value="1"/>
</dbReference>
<dbReference type="GO" id="GO:0046872">
    <property type="term" value="F:metal ion binding"/>
    <property type="evidence" value="ECO:0007669"/>
    <property type="project" value="UniProtKB-KW"/>
</dbReference>
<keyword evidence="5 14" id="KW-0479">Metal-binding</keyword>
<dbReference type="EMBL" id="CP130318">
    <property type="protein sequence ID" value="WNQ12462.1"/>
    <property type="molecule type" value="Genomic_DNA"/>
</dbReference>